<name>A0ACC2MV76_PERAE</name>
<proteinExistence type="predicted"/>
<keyword evidence="2" id="KW-1185">Reference proteome</keyword>
<gene>
    <name evidence="1" type="ORF">MRB53_002598</name>
</gene>
<evidence type="ECO:0000313" key="2">
    <source>
        <dbReference type="Proteomes" id="UP001234297"/>
    </source>
</evidence>
<dbReference type="Proteomes" id="UP001234297">
    <property type="component" value="Chromosome 1"/>
</dbReference>
<comment type="caution">
    <text evidence="1">The sequence shown here is derived from an EMBL/GenBank/DDBJ whole genome shotgun (WGS) entry which is preliminary data.</text>
</comment>
<evidence type="ECO:0000313" key="1">
    <source>
        <dbReference type="EMBL" id="KAJ8649575.1"/>
    </source>
</evidence>
<accession>A0ACC2MV76</accession>
<protein>
    <submittedName>
        <fullName evidence="1">Uncharacterized protein</fullName>
    </submittedName>
</protein>
<organism evidence="1 2">
    <name type="scientific">Persea americana</name>
    <name type="common">Avocado</name>
    <dbReference type="NCBI Taxonomy" id="3435"/>
    <lineage>
        <taxon>Eukaryota</taxon>
        <taxon>Viridiplantae</taxon>
        <taxon>Streptophyta</taxon>
        <taxon>Embryophyta</taxon>
        <taxon>Tracheophyta</taxon>
        <taxon>Spermatophyta</taxon>
        <taxon>Magnoliopsida</taxon>
        <taxon>Magnoliidae</taxon>
        <taxon>Laurales</taxon>
        <taxon>Lauraceae</taxon>
        <taxon>Persea</taxon>
    </lineage>
</organism>
<reference evidence="1 2" key="1">
    <citation type="journal article" date="2022" name="Hortic Res">
        <title>A haplotype resolved chromosomal level avocado genome allows analysis of novel avocado genes.</title>
        <authorList>
            <person name="Nath O."/>
            <person name="Fletcher S.J."/>
            <person name="Hayward A."/>
            <person name="Shaw L.M."/>
            <person name="Masouleh A.K."/>
            <person name="Furtado A."/>
            <person name="Henry R.J."/>
            <person name="Mitter N."/>
        </authorList>
    </citation>
    <scope>NUCLEOTIDE SEQUENCE [LARGE SCALE GENOMIC DNA]</scope>
    <source>
        <strain evidence="2">cv. Hass</strain>
    </source>
</reference>
<dbReference type="EMBL" id="CM056809">
    <property type="protein sequence ID" value="KAJ8649575.1"/>
    <property type="molecule type" value="Genomic_DNA"/>
</dbReference>
<sequence>MTNFSSVLFLSRHLTNQTLATTLLASLSASWIEDHLHRTASLQPPSNCGHLPLPQSSVAVFLFVEVVLINMALRHRHFLSVSL</sequence>